<dbReference type="KEGG" id="ptm:GSPATT00033261001"/>
<name>Q3SDA0_PARTE</name>
<dbReference type="AlphaFoldDB" id="Q3SDA0"/>
<accession>Q3SDA0</accession>
<dbReference type="RefSeq" id="XP_001430806.1">
    <property type="nucleotide sequence ID" value="XM_001430769.1"/>
</dbReference>
<gene>
    <name evidence="2" type="primary">mag2</name>
    <name evidence="3" type="ORF">GSPATT00033261001</name>
</gene>
<evidence type="ECO:0000256" key="1">
    <source>
        <dbReference type="SAM" id="SignalP"/>
    </source>
</evidence>
<protein>
    <submittedName>
        <fullName evidence="3">Chromosome undetermined scaffold_135, whole genome shotgun sequence</fullName>
    </submittedName>
    <submittedName>
        <fullName evidence="2">Mini antigen</fullName>
    </submittedName>
</protein>
<evidence type="ECO:0000313" key="3">
    <source>
        <dbReference type="EMBL" id="CAK63408.1"/>
    </source>
</evidence>
<dbReference type="InParanoid" id="Q3SDA0"/>
<feature type="signal peptide" evidence="1">
    <location>
        <begin position="1"/>
        <end position="18"/>
    </location>
</feature>
<keyword evidence="1" id="KW-0732">Signal</keyword>
<dbReference type="Proteomes" id="UP000000600">
    <property type="component" value="Unassembled WGS sequence"/>
</dbReference>
<dbReference type="EMBL" id="CT868025">
    <property type="protein sequence ID" value="CAK63408.1"/>
    <property type="molecule type" value="Genomic_DNA"/>
</dbReference>
<dbReference type="GeneID" id="5016590"/>
<feature type="chain" id="PRO_5010137967" evidence="1">
    <location>
        <begin position="19"/>
        <end position="252"/>
    </location>
</feature>
<organism evidence="2">
    <name type="scientific">Paramecium tetraurelia</name>
    <dbReference type="NCBI Taxonomy" id="5888"/>
    <lineage>
        <taxon>Eukaryota</taxon>
        <taxon>Sar</taxon>
        <taxon>Alveolata</taxon>
        <taxon>Ciliophora</taxon>
        <taxon>Intramacronucleata</taxon>
        <taxon>Oligohymenophorea</taxon>
        <taxon>Peniculida</taxon>
        <taxon>Parameciidae</taxon>
        <taxon>Paramecium</taxon>
    </lineage>
</organism>
<reference evidence="3" key="4">
    <citation type="submission" date="2006-03" db="EMBL/GenBank/DDBJ databases">
        <authorList>
            <consortium name="Genoscope"/>
        </authorList>
    </citation>
    <scope>NUCLEOTIDE SEQUENCE</scope>
    <source>
        <strain evidence="3">Stock d4-2</strain>
    </source>
</reference>
<keyword evidence="4" id="KW-1185">Reference proteome</keyword>
<evidence type="ECO:0000313" key="2">
    <source>
        <dbReference type="EMBL" id="CAI44463.1"/>
    </source>
</evidence>
<proteinExistence type="predicted"/>
<reference evidence="2" key="2">
    <citation type="submission" date="2005-09" db="EMBL/GenBank/DDBJ databases">
        <title>Mini antigens: a family of shorter proteins related to surface (immobilization) antigens in Paramecium.</title>
        <authorList>
            <person name="Meyer E."/>
        </authorList>
    </citation>
    <scope>NUCLEOTIDE SEQUENCE</scope>
    <source>
        <strain evidence="2">D4-2</strain>
    </source>
</reference>
<dbReference type="HOGENOM" id="CLU_077273_0_0_1"/>
<reference evidence="3 4" key="3">
    <citation type="journal article" date="2006" name="Nature">
        <title>Global trends of whole-genome duplications revealed by the ciliate Paramecium tetraurelia.</title>
        <authorList>
            <consortium name="Genoscope"/>
            <person name="Aury J.-M."/>
            <person name="Jaillon O."/>
            <person name="Duret L."/>
            <person name="Noel B."/>
            <person name="Jubin C."/>
            <person name="Porcel B.M."/>
            <person name="Segurens B."/>
            <person name="Daubin V."/>
            <person name="Anthouard V."/>
            <person name="Aiach N."/>
            <person name="Arnaiz O."/>
            <person name="Billaut A."/>
            <person name="Beisson J."/>
            <person name="Blanc I."/>
            <person name="Bouhouche K."/>
            <person name="Camara F."/>
            <person name="Duharcourt S."/>
            <person name="Guigo R."/>
            <person name="Gogendeau D."/>
            <person name="Katinka M."/>
            <person name="Keller A.-M."/>
            <person name="Kissmehl R."/>
            <person name="Klotz C."/>
            <person name="Koll F."/>
            <person name="Le Moue A."/>
            <person name="Lepere C."/>
            <person name="Malinsky S."/>
            <person name="Nowacki M."/>
            <person name="Nowak J.K."/>
            <person name="Plattner H."/>
            <person name="Poulain J."/>
            <person name="Ruiz F."/>
            <person name="Serrano V."/>
            <person name="Zagulski M."/>
            <person name="Dessen P."/>
            <person name="Betermier M."/>
            <person name="Weissenbach J."/>
            <person name="Scarpelli C."/>
            <person name="Schachter V."/>
            <person name="Sperling L."/>
            <person name="Meyer E."/>
            <person name="Cohen J."/>
            <person name="Wincker P."/>
        </authorList>
    </citation>
    <scope>NUCLEOTIDE SEQUENCE [LARGE SCALE GENOMIC DNA]</scope>
    <source>
        <strain evidence="3 4">Stock d4-2</strain>
    </source>
</reference>
<reference evidence="2" key="1">
    <citation type="submission" date="2005-01" db="EMBL/GenBank/DDBJ databases">
        <authorList>
            <person name="Genoscope"/>
        </authorList>
    </citation>
    <scope>NUCLEOTIDE SEQUENCE</scope>
    <source>
        <strain evidence="2">D4-2</strain>
    </source>
</reference>
<dbReference type="EMBL" id="CR933357">
    <property type="protein sequence ID" value="CAI44463.1"/>
    <property type="molecule type" value="Genomic_DNA"/>
</dbReference>
<evidence type="ECO:0000313" key="4">
    <source>
        <dbReference type="Proteomes" id="UP000000600"/>
    </source>
</evidence>
<sequence>MKEKIVIIIFILMSIIFGWTVDTYQQCQCEELSLQSECSLANCNWTTLNTCQSNNCTQFDQFSCQSHSQQCAYNSKTKSCTTFESCKTLKGTSPQNCSSQNPSCSWVSGNSCTSTQDCYKFSVKNCPTTCYSNGMQCESVTQCSQLNQTICNTQDLCTWNVYCEPVQCSSYQSADSCLFSQVSGSSIQPCLWKSGACVNALSEEVFNSSTCFTHTGQSYHWTLKEHSDSAYFCKSCHQFLFTISIVIIVLFL</sequence>